<gene>
    <name evidence="5" type="ORF">GCM10010911_42500</name>
</gene>
<dbReference type="InterPro" id="IPR009057">
    <property type="entry name" value="Homeodomain-like_sf"/>
</dbReference>
<reference evidence="5" key="2">
    <citation type="submission" date="2020-09" db="EMBL/GenBank/DDBJ databases">
        <authorList>
            <person name="Sun Q."/>
            <person name="Zhou Y."/>
        </authorList>
    </citation>
    <scope>NUCLEOTIDE SEQUENCE</scope>
    <source>
        <strain evidence="5">CGMCC 1.15178</strain>
    </source>
</reference>
<dbReference type="GO" id="GO:0003700">
    <property type="term" value="F:DNA-binding transcription factor activity"/>
    <property type="evidence" value="ECO:0007669"/>
    <property type="project" value="InterPro"/>
</dbReference>
<evidence type="ECO:0000313" key="6">
    <source>
        <dbReference type="Proteomes" id="UP000612456"/>
    </source>
</evidence>
<keyword evidence="2" id="KW-0238">DNA-binding</keyword>
<dbReference type="InterPro" id="IPR018060">
    <property type="entry name" value="HTH_AraC"/>
</dbReference>
<dbReference type="Pfam" id="PF12833">
    <property type="entry name" value="HTH_18"/>
    <property type="match status" value="1"/>
</dbReference>
<dbReference type="Proteomes" id="UP000612456">
    <property type="component" value="Unassembled WGS sequence"/>
</dbReference>
<proteinExistence type="predicted"/>
<evidence type="ECO:0000256" key="3">
    <source>
        <dbReference type="ARBA" id="ARBA00023163"/>
    </source>
</evidence>
<dbReference type="InterPro" id="IPR011051">
    <property type="entry name" value="RmlC_Cupin_sf"/>
</dbReference>
<dbReference type="PANTHER" id="PTHR43280:SF30">
    <property type="entry name" value="MMSAB OPERON REGULATORY PROTEIN"/>
    <property type="match status" value="1"/>
</dbReference>
<dbReference type="PROSITE" id="PS01124">
    <property type="entry name" value="HTH_ARAC_FAMILY_2"/>
    <property type="match status" value="1"/>
</dbReference>
<dbReference type="EMBL" id="BMHP01000003">
    <property type="protein sequence ID" value="GGD79901.1"/>
    <property type="molecule type" value="Genomic_DNA"/>
</dbReference>
<dbReference type="InterPro" id="IPR001387">
    <property type="entry name" value="Cro/C1-type_HTH"/>
</dbReference>
<dbReference type="SUPFAM" id="SSF51182">
    <property type="entry name" value="RmlC-like cupins"/>
    <property type="match status" value="1"/>
</dbReference>
<evidence type="ECO:0000259" key="4">
    <source>
        <dbReference type="PROSITE" id="PS01124"/>
    </source>
</evidence>
<accession>A0A917DXM2</accession>
<dbReference type="InterPro" id="IPR020449">
    <property type="entry name" value="Tscrpt_reg_AraC-type_HTH"/>
</dbReference>
<keyword evidence="6" id="KW-1185">Reference proteome</keyword>
<dbReference type="PANTHER" id="PTHR43280">
    <property type="entry name" value="ARAC-FAMILY TRANSCRIPTIONAL REGULATOR"/>
    <property type="match status" value="1"/>
</dbReference>
<keyword evidence="1" id="KW-0805">Transcription regulation</keyword>
<dbReference type="SMART" id="SM00342">
    <property type="entry name" value="HTH_ARAC"/>
    <property type="match status" value="1"/>
</dbReference>
<dbReference type="CDD" id="cd00093">
    <property type="entry name" value="HTH_XRE"/>
    <property type="match status" value="1"/>
</dbReference>
<dbReference type="GO" id="GO:0043565">
    <property type="term" value="F:sequence-specific DNA binding"/>
    <property type="evidence" value="ECO:0007669"/>
    <property type="project" value="InterPro"/>
</dbReference>
<comment type="caution">
    <text evidence="5">The sequence shown here is derived from an EMBL/GenBank/DDBJ whole genome shotgun (WGS) entry which is preliminary data.</text>
</comment>
<keyword evidence="3" id="KW-0804">Transcription</keyword>
<dbReference type="Gene3D" id="2.60.120.10">
    <property type="entry name" value="Jelly Rolls"/>
    <property type="match status" value="1"/>
</dbReference>
<sequence>MYIREYNHFVSDAKGKVIGGIHPYHEVLFVLVGELNLHWLGSVFKAKAPALFIFPPSSPHQIVQVSPFLECWFVELRPQDKDYVPGIDNLNTWNVAQSQNPLSLNENEDLCATLGSIQRAIVDDLPKKQGDTFLHIMMCDIQKLLLQVNYYAQKQRCPQELLSAEALPDKWSAQSYIYDQIRYMEDNYMQGITLDDLAKRSGYTPSYIIRLFKEMTTLTPLQYLFELRMDAATSYLQSTPMSVQEIAETVGFPNIHYFSRMFKKKFGESPTEWKRTHVL</sequence>
<dbReference type="InterPro" id="IPR014710">
    <property type="entry name" value="RmlC-like_jellyroll"/>
</dbReference>
<dbReference type="Gene3D" id="1.10.10.60">
    <property type="entry name" value="Homeodomain-like"/>
    <property type="match status" value="2"/>
</dbReference>
<dbReference type="SUPFAM" id="SSF46689">
    <property type="entry name" value="Homeodomain-like"/>
    <property type="match status" value="2"/>
</dbReference>
<evidence type="ECO:0000256" key="2">
    <source>
        <dbReference type="ARBA" id="ARBA00023125"/>
    </source>
</evidence>
<dbReference type="AlphaFoldDB" id="A0A917DXM2"/>
<protein>
    <submittedName>
        <fullName evidence="5">AraC family transcriptional regulator</fullName>
    </submittedName>
</protein>
<organism evidence="5 6">
    <name type="scientific">Paenibacillus nasutitermitis</name>
    <dbReference type="NCBI Taxonomy" id="1652958"/>
    <lineage>
        <taxon>Bacteria</taxon>
        <taxon>Bacillati</taxon>
        <taxon>Bacillota</taxon>
        <taxon>Bacilli</taxon>
        <taxon>Bacillales</taxon>
        <taxon>Paenibacillaceae</taxon>
        <taxon>Paenibacillus</taxon>
    </lineage>
</organism>
<dbReference type="InterPro" id="IPR018062">
    <property type="entry name" value="HTH_AraC-typ_CS"/>
</dbReference>
<evidence type="ECO:0000256" key="1">
    <source>
        <dbReference type="ARBA" id="ARBA00023015"/>
    </source>
</evidence>
<name>A0A917DXM2_9BACL</name>
<dbReference type="RefSeq" id="WP_188994673.1">
    <property type="nucleotide sequence ID" value="NZ_BMHP01000003.1"/>
</dbReference>
<dbReference type="PROSITE" id="PS00041">
    <property type="entry name" value="HTH_ARAC_FAMILY_1"/>
    <property type="match status" value="1"/>
</dbReference>
<evidence type="ECO:0000313" key="5">
    <source>
        <dbReference type="EMBL" id="GGD79901.1"/>
    </source>
</evidence>
<feature type="domain" description="HTH araC/xylS-type" evidence="4">
    <location>
        <begin position="178"/>
        <end position="276"/>
    </location>
</feature>
<dbReference type="PRINTS" id="PR00032">
    <property type="entry name" value="HTHARAC"/>
</dbReference>
<reference evidence="5" key="1">
    <citation type="journal article" date="2014" name="Int. J. Syst. Evol. Microbiol.">
        <title>Complete genome sequence of Corynebacterium casei LMG S-19264T (=DSM 44701T), isolated from a smear-ripened cheese.</title>
        <authorList>
            <consortium name="US DOE Joint Genome Institute (JGI-PGF)"/>
            <person name="Walter F."/>
            <person name="Albersmeier A."/>
            <person name="Kalinowski J."/>
            <person name="Ruckert C."/>
        </authorList>
    </citation>
    <scope>NUCLEOTIDE SEQUENCE</scope>
    <source>
        <strain evidence="5">CGMCC 1.15178</strain>
    </source>
</reference>